<feature type="domain" description="Cathepsin propeptide inhibitor" evidence="2">
    <location>
        <begin position="30"/>
        <end position="68"/>
    </location>
</feature>
<dbReference type="SUPFAM" id="SSF54001">
    <property type="entry name" value="Cysteine proteinases"/>
    <property type="match status" value="1"/>
</dbReference>
<dbReference type="Proteomes" id="UP000594454">
    <property type="component" value="Chromosome 4"/>
</dbReference>
<proteinExistence type="predicted"/>
<dbReference type="InterPro" id="IPR038765">
    <property type="entry name" value="Papain-like_cys_pep_sf"/>
</dbReference>
<dbReference type="SMART" id="SM00848">
    <property type="entry name" value="Inhibitor_I29"/>
    <property type="match status" value="2"/>
</dbReference>
<evidence type="ECO:0000256" key="1">
    <source>
        <dbReference type="SAM" id="SignalP"/>
    </source>
</evidence>
<dbReference type="InterPro" id="IPR013201">
    <property type="entry name" value="Prot_inhib_I29"/>
</dbReference>
<reference evidence="3 4" key="1">
    <citation type="submission" date="2020-11" db="EMBL/GenBank/DDBJ databases">
        <authorList>
            <person name="Wallbank WR R."/>
            <person name="Pardo Diaz C."/>
            <person name="Kozak K."/>
            <person name="Martin S."/>
            <person name="Jiggins C."/>
            <person name="Moest M."/>
            <person name="Warren A I."/>
            <person name="Generalovic N T."/>
            <person name="Byers J.R.P. K."/>
            <person name="Montejo-Kovacevich G."/>
            <person name="Yen C E."/>
        </authorList>
    </citation>
    <scope>NUCLEOTIDE SEQUENCE [LARGE SCALE GENOMIC DNA]</scope>
</reference>
<feature type="signal peptide" evidence="1">
    <location>
        <begin position="1"/>
        <end position="19"/>
    </location>
</feature>
<dbReference type="Gene3D" id="1.10.287.2250">
    <property type="match status" value="2"/>
</dbReference>
<keyword evidence="4" id="KW-1185">Reference proteome</keyword>
<dbReference type="OrthoDB" id="5855924at2759"/>
<feature type="domain" description="Cathepsin propeptide inhibitor" evidence="2">
    <location>
        <begin position="107"/>
        <end position="138"/>
    </location>
</feature>
<dbReference type="AlphaFoldDB" id="A0A7R8UU93"/>
<feature type="chain" id="PRO_5030991702" description="Cathepsin propeptide inhibitor domain-containing protein" evidence="1">
    <location>
        <begin position="20"/>
        <end position="138"/>
    </location>
</feature>
<evidence type="ECO:0000313" key="4">
    <source>
        <dbReference type="Proteomes" id="UP000594454"/>
    </source>
</evidence>
<accession>A0A7R8UU93</accession>
<gene>
    <name evidence="3" type="ORF">HERILL_LOCUS9465</name>
</gene>
<dbReference type="Pfam" id="PF08246">
    <property type="entry name" value="Inhibitor_I29"/>
    <property type="match status" value="1"/>
</dbReference>
<evidence type="ECO:0000259" key="2">
    <source>
        <dbReference type="SMART" id="SM00848"/>
    </source>
</evidence>
<dbReference type="InParanoid" id="A0A7R8UU93"/>
<name>A0A7R8UU93_HERIL</name>
<keyword evidence="1" id="KW-0732">Signal</keyword>
<protein>
    <recommendedName>
        <fullName evidence="2">Cathepsin propeptide inhibitor domain-containing protein</fullName>
    </recommendedName>
</protein>
<sequence>MITHLIIYFLFSIVTLTSGDVEKLDADLEWEAFKAKFNKFYPSLDEEIFRKAVFKDNLNFINYHNQISKILHLIFKSKMKLTIVLGLLVVLQVVSSAEKYGSLDEEWEKYKVDFEKHYSSAEEEAKRKAIFGKTLEQI</sequence>
<organism evidence="3 4">
    <name type="scientific">Hermetia illucens</name>
    <name type="common">Black soldier fly</name>
    <dbReference type="NCBI Taxonomy" id="343691"/>
    <lineage>
        <taxon>Eukaryota</taxon>
        <taxon>Metazoa</taxon>
        <taxon>Ecdysozoa</taxon>
        <taxon>Arthropoda</taxon>
        <taxon>Hexapoda</taxon>
        <taxon>Insecta</taxon>
        <taxon>Pterygota</taxon>
        <taxon>Neoptera</taxon>
        <taxon>Endopterygota</taxon>
        <taxon>Diptera</taxon>
        <taxon>Brachycera</taxon>
        <taxon>Stratiomyomorpha</taxon>
        <taxon>Stratiomyidae</taxon>
        <taxon>Hermetiinae</taxon>
        <taxon>Hermetia</taxon>
    </lineage>
</organism>
<dbReference type="EMBL" id="LR899012">
    <property type="protein sequence ID" value="CAD7086713.1"/>
    <property type="molecule type" value="Genomic_DNA"/>
</dbReference>
<evidence type="ECO:0000313" key="3">
    <source>
        <dbReference type="EMBL" id="CAD7086713.1"/>
    </source>
</evidence>